<evidence type="ECO:0000259" key="1">
    <source>
        <dbReference type="Pfam" id="PF23324"/>
    </source>
</evidence>
<dbReference type="PANTHER" id="PTHR34272:SF1">
    <property type="entry name" value="EXPRESSED PROTEIN"/>
    <property type="match status" value="1"/>
</dbReference>
<reference evidence="2" key="1">
    <citation type="journal article" date="2012" name="Nat. Biotechnol.">
        <title>Draft genome sequence of pigeonpea (Cajanus cajan), an orphan legume crop of resource-poor farmers.</title>
        <authorList>
            <person name="Varshney R.K."/>
            <person name="Chen W."/>
            <person name="Li Y."/>
            <person name="Bharti A.K."/>
            <person name="Saxena R.K."/>
            <person name="Schlueter J.A."/>
            <person name="Donoghue M.T."/>
            <person name="Azam S."/>
            <person name="Fan G."/>
            <person name="Whaley A.M."/>
            <person name="Farmer A.D."/>
            <person name="Sheridan J."/>
            <person name="Iwata A."/>
            <person name="Tuteja R."/>
            <person name="Penmetsa R.V."/>
            <person name="Wu W."/>
            <person name="Upadhyaya H.D."/>
            <person name="Yang S.P."/>
            <person name="Shah T."/>
            <person name="Saxena K.B."/>
            <person name="Michael T."/>
            <person name="McCombie W.R."/>
            <person name="Yang B."/>
            <person name="Zhang G."/>
            <person name="Yang H."/>
            <person name="Wang J."/>
            <person name="Spillane C."/>
            <person name="Cook D.R."/>
            <person name="May G.D."/>
            <person name="Xu X."/>
            <person name="Jackson S.A."/>
        </authorList>
    </citation>
    <scope>NUCLEOTIDE SEQUENCE [LARGE SCALE GENOMIC DNA]</scope>
</reference>
<dbReference type="Gramene" id="C.cajan_45609.t">
    <property type="protein sequence ID" value="C.cajan_45609.t.cds1"/>
    <property type="gene ID" value="C.cajan_45609"/>
</dbReference>
<dbReference type="PANTHER" id="PTHR34272">
    <property type="entry name" value="EXPRESSED PROTEIN"/>
    <property type="match status" value="1"/>
</dbReference>
<comment type="caution">
    <text evidence="2">The sequence shown here is derived from an EMBL/GenBank/DDBJ whole genome shotgun (WGS) entry which is preliminary data.</text>
</comment>
<sequence length="100" mass="11755">MLLDLEEKVSTLREFVDRERETLRDRAPRAWINPELPKYSQCGKENNIKPILKDIKKKAIKWLFLLLSQLLSSCTIDQLKYFCKHTNNRPTGAKDQLVPN</sequence>
<accession>A0A151UGW0</accession>
<dbReference type="InterPro" id="IPR055513">
    <property type="entry name" value="DUF7086"/>
</dbReference>
<dbReference type="AlphaFoldDB" id="A0A151UGW0"/>
<dbReference type="EMBL" id="AGCT01053442">
    <property type="protein sequence ID" value="KYP78520.1"/>
    <property type="molecule type" value="Genomic_DNA"/>
</dbReference>
<dbReference type="STRING" id="3821.A0A151UGW0"/>
<feature type="domain" description="DUF7086" evidence="1">
    <location>
        <begin position="2"/>
        <end position="98"/>
    </location>
</feature>
<dbReference type="Pfam" id="PF23324">
    <property type="entry name" value="DUF7086"/>
    <property type="match status" value="1"/>
</dbReference>
<keyword evidence="3" id="KW-1185">Reference proteome</keyword>
<organism evidence="2 3">
    <name type="scientific">Cajanus cajan</name>
    <name type="common">Pigeon pea</name>
    <name type="synonym">Cajanus indicus</name>
    <dbReference type="NCBI Taxonomy" id="3821"/>
    <lineage>
        <taxon>Eukaryota</taxon>
        <taxon>Viridiplantae</taxon>
        <taxon>Streptophyta</taxon>
        <taxon>Embryophyta</taxon>
        <taxon>Tracheophyta</taxon>
        <taxon>Spermatophyta</taxon>
        <taxon>Magnoliopsida</taxon>
        <taxon>eudicotyledons</taxon>
        <taxon>Gunneridae</taxon>
        <taxon>Pentapetalae</taxon>
        <taxon>rosids</taxon>
        <taxon>fabids</taxon>
        <taxon>Fabales</taxon>
        <taxon>Fabaceae</taxon>
        <taxon>Papilionoideae</taxon>
        <taxon>50 kb inversion clade</taxon>
        <taxon>NPAAA clade</taxon>
        <taxon>indigoferoid/millettioid clade</taxon>
        <taxon>Phaseoleae</taxon>
        <taxon>Cajanus</taxon>
    </lineage>
</organism>
<proteinExistence type="predicted"/>
<evidence type="ECO:0000313" key="2">
    <source>
        <dbReference type="EMBL" id="KYP78520.1"/>
    </source>
</evidence>
<dbReference type="Proteomes" id="UP000075243">
    <property type="component" value="Unassembled WGS sequence"/>
</dbReference>
<evidence type="ECO:0000313" key="3">
    <source>
        <dbReference type="Proteomes" id="UP000075243"/>
    </source>
</evidence>
<protein>
    <recommendedName>
        <fullName evidence="1">DUF7086 domain-containing protein</fullName>
    </recommendedName>
</protein>
<name>A0A151UGW0_CAJCA</name>
<gene>
    <name evidence="2" type="ORF">KK1_049256</name>
</gene>